<keyword evidence="4" id="KW-0858">Xylan degradation</keyword>
<evidence type="ECO:0000259" key="11">
    <source>
        <dbReference type="PROSITE" id="PS51760"/>
    </source>
</evidence>
<reference evidence="12" key="1">
    <citation type="submission" date="2021-06" db="EMBL/GenBank/DDBJ databases">
        <authorList>
            <person name="Huq M.A."/>
        </authorList>
    </citation>
    <scope>NUCLEOTIDE SEQUENCE</scope>
    <source>
        <strain evidence="12">MAH-26</strain>
    </source>
</reference>
<evidence type="ECO:0000256" key="7">
    <source>
        <dbReference type="ARBA" id="ARBA00023277"/>
    </source>
</evidence>
<gene>
    <name evidence="12" type="ORF">KTO63_24340</name>
</gene>
<evidence type="ECO:0000313" key="13">
    <source>
        <dbReference type="Proteomes" id="UP000812270"/>
    </source>
</evidence>
<dbReference type="Pfam" id="PF00331">
    <property type="entry name" value="Glyco_hydro_10"/>
    <property type="match status" value="2"/>
</dbReference>
<keyword evidence="9" id="KW-0624">Polysaccharide degradation</keyword>
<evidence type="ECO:0000256" key="3">
    <source>
        <dbReference type="ARBA" id="ARBA00012590"/>
    </source>
</evidence>
<dbReference type="PANTHER" id="PTHR31490">
    <property type="entry name" value="GLYCOSYL HYDROLASE"/>
    <property type="match status" value="1"/>
</dbReference>
<accession>A0A9E2W9V5</accession>
<keyword evidence="13" id="KW-1185">Reference proteome</keyword>
<dbReference type="GO" id="GO:0031176">
    <property type="term" value="F:endo-1,4-beta-xylanase activity"/>
    <property type="evidence" value="ECO:0007669"/>
    <property type="project" value="UniProtKB-EC"/>
</dbReference>
<evidence type="ECO:0000256" key="1">
    <source>
        <dbReference type="ARBA" id="ARBA00000681"/>
    </source>
</evidence>
<dbReference type="EMBL" id="JAHSPG010000018">
    <property type="protein sequence ID" value="MBV4360317.1"/>
    <property type="molecule type" value="Genomic_DNA"/>
</dbReference>
<evidence type="ECO:0000256" key="10">
    <source>
        <dbReference type="PROSITE-ProRule" id="PRU10061"/>
    </source>
</evidence>
<evidence type="ECO:0000256" key="5">
    <source>
        <dbReference type="ARBA" id="ARBA00022729"/>
    </source>
</evidence>
<comment type="caution">
    <text evidence="12">The sequence shown here is derived from an EMBL/GenBank/DDBJ whole genome shotgun (WGS) entry which is preliminary data.</text>
</comment>
<name>A0A9E2W9V5_9BACT</name>
<protein>
    <recommendedName>
        <fullName evidence="3">endo-1,4-beta-xylanase</fullName>
        <ecNumber evidence="3">3.2.1.8</ecNumber>
    </recommendedName>
</protein>
<dbReference type="PANTHER" id="PTHR31490:SF88">
    <property type="entry name" value="BETA-XYLANASE"/>
    <property type="match status" value="1"/>
</dbReference>
<keyword evidence="5" id="KW-0732">Signal</keyword>
<evidence type="ECO:0000256" key="4">
    <source>
        <dbReference type="ARBA" id="ARBA00022651"/>
    </source>
</evidence>
<evidence type="ECO:0000256" key="6">
    <source>
        <dbReference type="ARBA" id="ARBA00022801"/>
    </source>
</evidence>
<feature type="active site" description="Nucleophile" evidence="10">
    <location>
        <position position="446"/>
    </location>
</feature>
<dbReference type="GO" id="GO:0045493">
    <property type="term" value="P:xylan catabolic process"/>
    <property type="evidence" value="ECO:0007669"/>
    <property type="project" value="UniProtKB-KW"/>
</dbReference>
<evidence type="ECO:0000256" key="8">
    <source>
        <dbReference type="ARBA" id="ARBA00023295"/>
    </source>
</evidence>
<evidence type="ECO:0000256" key="9">
    <source>
        <dbReference type="ARBA" id="ARBA00023326"/>
    </source>
</evidence>
<dbReference type="PROSITE" id="PS51257">
    <property type="entry name" value="PROKAR_LIPOPROTEIN"/>
    <property type="match status" value="1"/>
</dbReference>
<organism evidence="12 13">
    <name type="scientific">Pinibacter aurantiacus</name>
    <dbReference type="NCBI Taxonomy" id="2851599"/>
    <lineage>
        <taxon>Bacteria</taxon>
        <taxon>Pseudomonadati</taxon>
        <taxon>Bacteroidota</taxon>
        <taxon>Chitinophagia</taxon>
        <taxon>Chitinophagales</taxon>
        <taxon>Chitinophagaceae</taxon>
        <taxon>Pinibacter</taxon>
    </lineage>
</organism>
<dbReference type="InterPro" id="IPR001000">
    <property type="entry name" value="GH10_dom"/>
</dbReference>
<dbReference type="AlphaFoldDB" id="A0A9E2W9V5"/>
<proteinExistence type="inferred from homology"/>
<dbReference type="EC" id="3.2.1.8" evidence="3"/>
<dbReference type="InterPro" id="IPR044846">
    <property type="entry name" value="GH10"/>
</dbReference>
<dbReference type="SMART" id="SM00633">
    <property type="entry name" value="Glyco_10"/>
    <property type="match status" value="1"/>
</dbReference>
<keyword evidence="7" id="KW-0119">Carbohydrate metabolism</keyword>
<sequence length="533" mass="57108">MNYKKYFMFSLLAAGALTSCTKMKDIGILNTGNYGDTSGTLKSVANGMNIGFAAYQGDANYAKYFPIIAREANFLTPGNEMKHGSIVQSDGSLKFTNADAIVNQATSAGLSVFGHTLLWHSQQNATYLKSYAGITAPAATELLGNPGFESGNTGWSIFNTNGATITFTTGSNAHAGTGFMQVVNPTAQTGSQWKVQVSSAAFATTPGKQYIISYWVKAISAGGSIRLSTGPSAAQYQGDQTIGTAWQQVSWTITATLSSTTFLFDMGQVANTYYIDDASVKESVQVPSGAQVALKVDTAMNNFITGMATHYKGKVKAWDVVNEPLTDAGTIRTSTNLGGITVSSDVFFWSDYPFNGVTKDYALRAFQYAAAADPSALLFINDYNLESSKAKTDSMVAYVAYLKGKGAKIDGIGTQMHVDALTTSYTGIDYMFQRLASTGLQVRISELDVATRPSALNAAVGDAQTLGYQASMYSYIINSYLKYVPAAQRYGVTVWGVDDPDSWRAKSLPLLWDNSFAKKPAYSAVMQALKGTK</sequence>
<comment type="catalytic activity">
    <reaction evidence="1">
        <text>Endohydrolysis of (1-&gt;4)-beta-D-xylosidic linkages in xylans.</text>
        <dbReference type="EC" id="3.2.1.8"/>
    </reaction>
</comment>
<evidence type="ECO:0000313" key="12">
    <source>
        <dbReference type="EMBL" id="MBV4360317.1"/>
    </source>
</evidence>
<keyword evidence="6" id="KW-0378">Hydrolase</keyword>
<dbReference type="PROSITE" id="PS00591">
    <property type="entry name" value="GH10_1"/>
    <property type="match status" value="1"/>
</dbReference>
<evidence type="ECO:0000256" key="2">
    <source>
        <dbReference type="ARBA" id="ARBA00007495"/>
    </source>
</evidence>
<keyword evidence="8" id="KW-0326">Glycosidase</keyword>
<dbReference type="InterPro" id="IPR031158">
    <property type="entry name" value="GH10_AS"/>
</dbReference>
<dbReference type="PROSITE" id="PS51760">
    <property type="entry name" value="GH10_2"/>
    <property type="match status" value="1"/>
</dbReference>
<dbReference type="Proteomes" id="UP000812270">
    <property type="component" value="Unassembled WGS sequence"/>
</dbReference>
<comment type="similarity">
    <text evidence="2">Belongs to the glycosyl hydrolase 10 (cellulase F) family.</text>
</comment>
<dbReference type="RefSeq" id="WP_217794579.1">
    <property type="nucleotide sequence ID" value="NZ_JAHSPG010000018.1"/>
</dbReference>
<feature type="domain" description="GH10" evidence="11">
    <location>
        <begin position="35"/>
        <end position="528"/>
    </location>
</feature>